<feature type="transmembrane region" description="Helical" evidence="3">
    <location>
        <begin position="449"/>
        <end position="471"/>
    </location>
</feature>
<feature type="transmembrane region" description="Helical" evidence="3">
    <location>
        <begin position="159"/>
        <end position="181"/>
    </location>
</feature>
<evidence type="ECO:0000313" key="5">
    <source>
        <dbReference type="Proteomes" id="UP000018144"/>
    </source>
</evidence>
<keyword evidence="5" id="KW-1185">Reference proteome</keyword>
<dbReference type="AlphaFoldDB" id="U4L077"/>
<feature type="transmembrane region" description="Helical" evidence="3">
    <location>
        <begin position="326"/>
        <end position="346"/>
    </location>
</feature>
<evidence type="ECO:0000313" key="4">
    <source>
        <dbReference type="EMBL" id="CCX05389.1"/>
    </source>
</evidence>
<dbReference type="Pfam" id="PF07690">
    <property type="entry name" value="MFS_1"/>
    <property type="match status" value="1"/>
</dbReference>
<evidence type="ECO:0000256" key="1">
    <source>
        <dbReference type="ARBA" id="ARBA00004141"/>
    </source>
</evidence>
<dbReference type="GO" id="GO:0016020">
    <property type="term" value="C:membrane"/>
    <property type="evidence" value="ECO:0007669"/>
    <property type="project" value="UniProtKB-SubCell"/>
</dbReference>
<dbReference type="eggNOG" id="KOG2504">
    <property type="taxonomic scope" value="Eukaryota"/>
</dbReference>
<accession>U4L077</accession>
<comment type="similarity">
    <text evidence="2">Belongs to the major facilitator superfamily. Monocarboxylate porter (TC 2.A.1.13) family.</text>
</comment>
<feature type="transmembrane region" description="Helical" evidence="3">
    <location>
        <begin position="245"/>
        <end position="265"/>
    </location>
</feature>
<feature type="transmembrane region" description="Helical" evidence="3">
    <location>
        <begin position="219"/>
        <end position="240"/>
    </location>
</feature>
<dbReference type="PANTHER" id="PTHR11360:SF234">
    <property type="entry name" value="MFS-TYPE TRANSPORTER DBAD-RELATED"/>
    <property type="match status" value="1"/>
</dbReference>
<keyword evidence="3" id="KW-1133">Transmembrane helix</keyword>
<organism evidence="4 5">
    <name type="scientific">Pyronema omphalodes (strain CBS 100304)</name>
    <name type="common">Pyronema confluens</name>
    <dbReference type="NCBI Taxonomy" id="1076935"/>
    <lineage>
        <taxon>Eukaryota</taxon>
        <taxon>Fungi</taxon>
        <taxon>Dikarya</taxon>
        <taxon>Ascomycota</taxon>
        <taxon>Pezizomycotina</taxon>
        <taxon>Pezizomycetes</taxon>
        <taxon>Pezizales</taxon>
        <taxon>Pyronemataceae</taxon>
        <taxon>Pyronema</taxon>
    </lineage>
</organism>
<dbReference type="OrthoDB" id="6509908at2759"/>
<evidence type="ECO:0000256" key="3">
    <source>
        <dbReference type="SAM" id="Phobius"/>
    </source>
</evidence>
<dbReference type="InterPro" id="IPR011701">
    <property type="entry name" value="MFS"/>
</dbReference>
<feature type="transmembrane region" description="Helical" evidence="3">
    <location>
        <begin position="277"/>
        <end position="296"/>
    </location>
</feature>
<proteinExistence type="inferred from homology"/>
<keyword evidence="3" id="KW-0812">Transmembrane</keyword>
<dbReference type="SUPFAM" id="SSF103473">
    <property type="entry name" value="MFS general substrate transporter"/>
    <property type="match status" value="1"/>
</dbReference>
<protein>
    <submittedName>
        <fullName evidence="4">Similar to Riboflavin transporter MCH5 acc. no. Q08777</fullName>
    </submittedName>
</protein>
<dbReference type="GO" id="GO:0022857">
    <property type="term" value="F:transmembrane transporter activity"/>
    <property type="evidence" value="ECO:0007669"/>
    <property type="project" value="InterPro"/>
</dbReference>
<dbReference type="Gene3D" id="1.20.1250.20">
    <property type="entry name" value="MFS general substrate transporter like domains"/>
    <property type="match status" value="1"/>
</dbReference>
<feature type="transmembrane region" description="Helical" evidence="3">
    <location>
        <begin position="417"/>
        <end position="437"/>
    </location>
</feature>
<evidence type="ECO:0000256" key="2">
    <source>
        <dbReference type="ARBA" id="ARBA00006727"/>
    </source>
</evidence>
<sequence>MSSSQAQHTGGRGIIVGENMSTKFTVGPVGIPDTAQTVRKSVDIADLYDQSAGLAGTDLEMQTLHHSNSVNDIKEDYMKDDEGHLAAYLSEGDKQKDVERSSAESPTPPQPAVVFDGGEGWIQVAWCYPCMFATWGIINTYGTFQAYYMAQNIASPQQAAWIGSLQTFLMLVVSPLVGRLFDAGKAVPLIRGGTALLTLGLISASFTMNYYVLLFTQGIIAGLGLGLIFTPSVTIVTTYFQRRRALALGIATTGGGVGGVIYPILVRTTMNAYGFAWSMRTMGFMVLAIMVLPCIFSKQRTDLRKRKLKNGEGEVKFWGFLKERQFMMCLAGIMAIFGGMYTPYFFITSWVAKEGINLGFQGWWLLSLVNAGSILGRIGPAICADLMKSPLLVQLISVTLCGILCLCWIPIHTAPLTIFFALTYGVASGAFLGLMPAGTAALTTDMRYVGVRTGIVFSVAGISNLIGNPVAGKIVGSYGYTAAKVWAGCCMMVGSAILVWMVLGKKKAQPQKV</sequence>
<reference evidence="4 5" key="1">
    <citation type="journal article" date="2013" name="PLoS Genet.">
        <title>The genome and development-dependent transcriptomes of Pyronema confluens: a window into fungal evolution.</title>
        <authorList>
            <person name="Traeger S."/>
            <person name="Altegoer F."/>
            <person name="Freitag M."/>
            <person name="Gabaldon T."/>
            <person name="Kempken F."/>
            <person name="Kumar A."/>
            <person name="Marcet-Houben M."/>
            <person name="Poggeler S."/>
            <person name="Stajich J.E."/>
            <person name="Nowrousian M."/>
        </authorList>
    </citation>
    <scope>NUCLEOTIDE SEQUENCE [LARGE SCALE GENOMIC DNA]</scope>
    <source>
        <strain evidence="5">CBS 100304</strain>
        <tissue evidence="4">Vegetative mycelium</tissue>
    </source>
</reference>
<dbReference type="InterPro" id="IPR050327">
    <property type="entry name" value="Proton-linked_MCT"/>
</dbReference>
<feature type="transmembrane region" description="Helical" evidence="3">
    <location>
        <begin position="391"/>
        <end position="411"/>
    </location>
</feature>
<comment type="subcellular location">
    <subcellularLocation>
        <location evidence="1">Membrane</location>
        <topology evidence="1">Multi-pass membrane protein</topology>
    </subcellularLocation>
</comment>
<dbReference type="OMA" id="GCLLTIC"/>
<dbReference type="EMBL" id="HF935252">
    <property type="protein sequence ID" value="CCX05389.1"/>
    <property type="molecule type" value="Genomic_DNA"/>
</dbReference>
<feature type="transmembrane region" description="Helical" evidence="3">
    <location>
        <begin position="483"/>
        <end position="503"/>
    </location>
</feature>
<name>U4L077_PYROM</name>
<dbReference type="InterPro" id="IPR036259">
    <property type="entry name" value="MFS_trans_sf"/>
</dbReference>
<feature type="transmembrane region" description="Helical" evidence="3">
    <location>
        <begin position="193"/>
        <end position="213"/>
    </location>
</feature>
<dbReference type="Proteomes" id="UP000018144">
    <property type="component" value="Unassembled WGS sequence"/>
</dbReference>
<feature type="transmembrane region" description="Helical" evidence="3">
    <location>
        <begin position="358"/>
        <end position="379"/>
    </location>
</feature>
<dbReference type="PANTHER" id="PTHR11360">
    <property type="entry name" value="MONOCARBOXYLATE TRANSPORTER"/>
    <property type="match status" value="1"/>
</dbReference>
<keyword evidence="3" id="KW-0472">Membrane</keyword>
<gene>
    <name evidence="4" type="ORF">PCON_04976</name>
</gene>